<dbReference type="InterPro" id="IPR008927">
    <property type="entry name" value="6-PGluconate_DH-like_C_sf"/>
</dbReference>
<dbReference type="OrthoDB" id="9805754at2"/>
<evidence type="ECO:0000259" key="8">
    <source>
        <dbReference type="Pfam" id="PF03807"/>
    </source>
</evidence>
<dbReference type="PROSITE" id="PS00521">
    <property type="entry name" value="P5CR"/>
    <property type="match status" value="1"/>
</dbReference>
<dbReference type="RefSeq" id="WP_066409860.1">
    <property type="nucleotide sequence ID" value="NZ_FKBS01000012.1"/>
</dbReference>
<keyword evidence="2 4" id="KW-0521">NADP</keyword>
<evidence type="ECO:0000259" key="9">
    <source>
        <dbReference type="Pfam" id="PF14748"/>
    </source>
</evidence>
<dbReference type="SUPFAM" id="SSF51735">
    <property type="entry name" value="NAD(P)-binding Rossmann-fold domains"/>
    <property type="match status" value="1"/>
</dbReference>
<dbReference type="Proteomes" id="UP000077037">
    <property type="component" value="Unassembled WGS sequence"/>
</dbReference>
<evidence type="ECO:0000313" key="10">
    <source>
        <dbReference type="EMBL" id="SAI06088.1"/>
    </source>
</evidence>
<evidence type="ECO:0000256" key="5">
    <source>
        <dbReference type="NCBIfam" id="TIGR00112"/>
    </source>
</evidence>
<keyword evidence="4" id="KW-0963">Cytoplasm</keyword>
<comment type="function">
    <text evidence="4">Catalyzes the reduction of 1-pyrroline-5-carboxylate (PCA) to L-proline.</text>
</comment>
<evidence type="ECO:0000256" key="6">
    <source>
        <dbReference type="PIRSR" id="PIRSR000193-1"/>
    </source>
</evidence>
<evidence type="ECO:0000313" key="11">
    <source>
        <dbReference type="Proteomes" id="UP000077037"/>
    </source>
</evidence>
<dbReference type="GO" id="GO:0004735">
    <property type="term" value="F:pyrroline-5-carboxylate reductase activity"/>
    <property type="evidence" value="ECO:0007669"/>
    <property type="project" value="UniProtKB-UniRule"/>
</dbReference>
<evidence type="ECO:0000256" key="1">
    <source>
        <dbReference type="ARBA" id="ARBA00005525"/>
    </source>
</evidence>
<comment type="catalytic activity">
    <reaction evidence="4">
        <text>L-proline + NAD(+) = (S)-1-pyrroline-5-carboxylate + NADH + 2 H(+)</text>
        <dbReference type="Rhea" id="RHEA:14105"/>
        <dbReference type="ChEBI" id="CHEBI:15378"/>
        <dbReference type="ChEBI" id="CHEBI:17388"/>
        <dbReference type="ChEBI" id="CHEBI:57540"/>
        <dbReference type="ChEBI" id="CHEBI:57945"/>
        <dbReference type="ChEBI" id="CHEBI:60039"/>
        <dbReference type="EC" id="1.5.1.2"/>
    </reaction>
</comment>
<feature type="domain" description="Pyrroline-5-carboxylate reductase dimerisation" evidence="9">
    <location>
        <begin position="170"/>
        <end position="271"/>
    </location>
</feature>
<name>A0A157MAR3_9BORD</name>
<evidence type="ECO:0000256" key="7">
    <source>
        <dbReference type="RuleBase" id="RU003903"/>
    </source>
</evidence>
<dbReference type="SUPFAM" id="SSF48179">
    <property type="entry name" value="6-phosphogluconate dehydrogenase C-terminal domain-like"/>
    <property type="match status" value="1"/>
</dbReference>
<evidence type="ECO:0000256" key="4">
    <source>
        <dbReference type="HAMAP-Rule" id="MF_01925"/>
    </source>
</evidence>
<dbReference type="AlphaFoldDB" id="A0A157MAR3"/>
<dbReference type="InterPro" id="IPR036291">
    <property type="entry name" value="NAD(P)-bd_dom_sf"/>
</dbReference>
<reference evidence="10 11" key="1">
    <citation type="submission" date="2016-03" db="EMBL/GenBank/DDBJ databases">
        <authorList>
            <consortium name="Pathogen Informatics"/>
        </authorList>
    </citation>
    <scope>NUCLEOTIDE SEQUENCE [LARGE SCALE GENOMIC DNA]</scope>
    <source>
        <strain evidence="10 11">NCTC13364</strain>
    </source>
</reference>
<dbReference type="EC" id="1.5.1.2" evidence="4 5"/>
<sequence>MDNSLSIAFIGGGNMAAALASGLADRACPAGNLHVVDINASGHDAWRARGATVAAAPDDTLARCKVWIYAVKPQNMRQAVADTRQWLNGDTLVISVAAGLRADTLAGWLGEPGQPWQRLVRCMPNTPALVGAGITGLAALPGASQADRDLAATLLRSVGEVVWVDDDAGLDAVTALSGSGPAYVFLFLEALMAGGKAVGLNEEQSRQLALATFAGATRLATQSDEPPSVLRERVTSKGGTTAAALGEFEQGGFAPLVERAMQAAARRSRELAEEFGK</sequence>
<dbReference type="PANTHER" id="PTHR11645:SF0">
    <property type="entry name" value="PYRROLINE-5-CARBOXYLATE REDUCTASE 3"/>
    <property type="match status" value="1"/>
</dbReference>
<dbReference type="InterPro" id="IPR029036">
    <property type="entry name" value="P5CR_dimer"/>
</dbReference>
<comment type="catalytic activity">
    <reaction evidence="4 7">
        <text>L-proline + NADP(+) = (S)-1-pyrroline-5-carboxylate + NADPH + 2 H(+)</text>
        <dbReference type="Rhea" id="RHEA:14109"/>
        <dbReference type="ChEBI" id="CHEBI:15378"/>
        <dbReference type="ChEBI" id="CHEBI:17388"/>
        <dbReference type="ChEBI" id="CHEBI:57783"/>
        <dbReference type="ChEBI" id="CHEBI:58349"/>
        <dbReference type="ChEBI" id="CHEBI:60039"/>
        <dbReference type="EC" id="1.5.1.2"/>
    </reaction>
</comment>
<comment type="subcellular location">
    <subcellularLocation>
        <location evidence="4">Cytoplasm</location>
    </subcellularLocation>
</comment>
<dbReference type="Gene3D" id="3.40.50.720">
    <property type="entry name" value="NAD(P)-binding Rossmann-like Domain"/>
    <property type="match status" value="1"/>
</dbReference>
<dbReference type="Gene3D" id="1.10.3730.10">
    <property type="entry name" value="ProC C-terminal domain-like"/>
    <property type="match status" value="1"/>
</dbReference>
<dbReference type="InterPro" id="IPR000304">
    <property type="entry name" value="Pyrroline-COOH_reductase"/>
</dbReference>
<feature type="binding site" evidence="6">
    <location>
        <begin position="10"/>
        <end position="15"/>
    </location>
    <ligand>
        <name>NADP(+)</name>
        <dbReference type="ChEBI" id="CHEBI:58349"/>
    </ligand>
</feature>
<organism evidence="10 11">
    <name type="scientific">Bordetella ansorpii</name>
    <dbReference type="NCBI Taxonomy" id="288768"/>
    <lineage>
        <taxon>Bacteria</taxon>
        <taxon>Pseudomonadati</taxon>
        <taxon>Pseudomonadota</taxon>
        <taxon>Betaproteobacteria</taxon>
        <taxon>Burkholderiales</taxon>
        <taxon>Alcaligenaceae</taxon>
        <taxon>Bordetella</taxon>
    </lineage>
</organism>
<dbReference type="InterPro" id="IPR028939">
    <property type="entry name" value="P5C_Rdtase_cat_N"/>
</dbReference>
<dbReference type="HAMAP" id="MF_01925">
    <property type="entry name" value="P5C_reductase"/>
    <property type="match status" value="1"/>
</dbReference>
<keyword evidence="4 7" id="KW-0641">Proline biosynthesis</keyword>
<feature type="binding site" evidence="6">
    <location>
        <begin position="70"/>
        <end position="73"/>
    </location>
    <ligand>
        <name>NADP(+)</name>
        <dbReference type="ChEBI" id="CHEBI:58349"/>
    </ligand>
</feature>
<dbReference type="EMBL" id="FKBS01000012">
    <property type="protein sequence ID" value="SAI06088.1"/>
    <property type="molecule type" value="Genomic_DNA"/>
</dbReference>
<protein>
    <recommendedName>
        <fullName evidence="4 5">Pyrroline-5-carboxylate reductase</fullName>
        <shortName evidence="4">P5C reductase</shortName>
        <shortName evidence="4">P5CR</shortName>
        <ecNumber evidence="4 5">1.5.1.2</ecNumber>
    </recommendedName>
    <alternativeName>
        <fullName evidence="4">PCA reductase</fullName>
    </alternativeName>
</protein>
<accession>A0A157MAR3</accession>
<dbReference type="UniPathway" id="UPA00098">
    <property type="reaction ID" value="UER00361"/>
</dbReference>
<dbReference type="GO" id="GO:0005737">
    <property type="term" value="C:cytoplasm"/>
    <property type="evidence" value="ECO:0007669"/>
    <property type="project" value="UniProtKB-SubCell"/>
</dbReference>
<dbReference type="PANTHER" id="PTHR11645">
    <property type="entry name" value="PYRROLINE-5-CARBOXYLATE REDUCTASE"/>
    <property type="match status" value="1"/>
</dbReference>
<keyword evidence="4 7" id="KW-0028">Amino-acid biosynthesis</keyword>
<proteinExistence type="inferred from homology"/>
<comment type="pathway">
    <text evidence="4 7">Amino-acid biosynthesis; L-proline biosynthesis; L-proline from L-glutamate 5-semialdehyde: step 1/1.</text>
</comment>
<gene>
    <name evidence="4 10" type="primary">proC</name>
    <name evidence="10" type="ORF">SAMEA1982600_01136</name>
</gene>
<feature type="domain" description="Pyrroline-5-carboxylate reductase catalytic N-terminal" evidence="8">
    <location>
        <begin position="7"/>
        <end position="99"/>
    </location>
</feature>
<dbReference type="NCBIfam" id="TIGR00112">
    <property type="entry name" value="proC"/>
    <property type="match status" value="1"/>
</dbReference>
<evidence type="ECO:0000256" key="2">
    <source>
        <dbReference type="ARBA" id="ARBA00022857"/>
    </source>
</evidence>
<dbReference type="PIRSF" id="PIRSF000193">
    <property type="entry name" value="Pyrrol-5-carb_rd"/>
    <property type="match status" value="1"/>
</dbReference>
<dbReference type="Pfam" id="PF03807">
    <property type="entry name" value="F420_oxidored"/>
    <property type="match status" value="1"/>
</dbReference>
<dbReference type="FunFam" id="1.10.3730.10:FF:000001">
    <property type="entry name" value="Pyrroline-5-carboxylate reductase"/>
    <property type="match status" value="1"/>
</dbReference>
<evidence type="ECO:0000256" key="3">
    <source>
        <dbReference type="ARBA" id="ARBA00023002"/>
    </source>
</evidence>
<comment type="similarity">
    <text evidence="1 4 7">Belongs to the pyrroline-5-carboxylate reductase family.</text>
</comment>
<dbReference type="Pfam" id="PF14748">
    <property type="entry name" value="P5CR_dimer"/>
    <property type="match status" value="1"/>
</dbReference>
<keyword evidence="3 4" id="KW-0560">Oxidoreductase</keyword>
<dbReference type="InterPro" id="IPR053790">
    <property type="entry name" value="P5CR-like_CS"/>
</dbReference>
<dbReference type="GO" id="GO:0055129">
    <property type="term" value="P:L-proline biosynthetic process"/>
    <property type="evidence" value="ECO:0007669"/>
    <property type="project" value="UniProtKB-UniRule"/>
</dbReference>